<dbReference type="AlphaFoldDB" id="A0A1I2C4L2"/>
<name>A0A1I2C4L2_9BACT</name>
<protein>
    <recommendedName>
        <fullName evidence="1">DUF7033 domain-containing protein</fullName>
    </recommendedName>
</protein>
<feature type="domain" description="DUF7033" evidence="1">
    <location>
        <begin position="96"/>
        <end position="184"/>
    </location>
</feature>
<proteinExistence type="predicted"/>
<dbReference type="InterPro" id="IPR054297">
    <property type="entry name" value="DUF7033"/>
</dbReference>
<accession>A0A1I2C4L2</accession>
<dbReference type="Pfam" id="PF23019">
    <property type="entry name" value="DUF7033"/>
    <property type="match status" value="1"/>
</dbReference>
<evidence type="ECO:0000313" key="2">
    <source>
        <dbReference type="EMBL" id="SFE63277.1"/>
    </source>
</evidence>
<gene>
    <name evidence="2" type="ORF">SAMN05216283_101607</name>
</gene>
<keyword evidence="3" id="KW-1185">Reference proteome</keyword>
<dbReference type="RefSeq" id="WP_093918331.1">
    <property type="nucleotide sequence ID" value="NZ_FONW01000001.1"/>
</dbReference>
<dbReference type="Gene3D" id="3.20.20.370">
    <property type="entry name" value="Glycoside hydrolase/deacetylase"/>
    <property type="match status" value="1"/>
</dbReference>
<sequence>MLVVLTQEKTNRLTYIFRFIFEEVLRTPLVITSDVHEFKTSEHPKINYSHLPVECPLRMSPHSLLFEHKIAFQTLKPVTFEEDVCFFESSADSFFPFDPFAASFYLLSRYEEYLMRDLDKHRRYPSHHSVLYRNHLLTTPVVNKWAHKIAQTIQSQYPEFTYQSPVFDFRSTVDVDNAWAYKNKSRMRTWGALAKGILRGDLSRNAERMEVLHGKKQDPYDTYGYICERFNGHRELLHFFILLGKNSRYDRNISPKNEELRLLIKDLSSFCEVGLHPSYRSTKFKRELEQELKTLEGITGQDVSSSRQHFLRLELPKTYRRLLKAGITNDYTMGYADQVGFRAGTSSPFYFYDLKKDQKTSLRIHPFQMMDVTLKNYLKLNPEEALLLVGKLMDEIRKYGGTFISLWHNESLSNQGEWQGWQQVFETITEQAIVYTDESAKNKIPET</sequence>
<dbReference type="Proteomes" id="UP000198964">
    <property type="component" value="Unassembled WGS sequence"/>
</dbReference>
<reference evidence="2 3" key="1">
    <citation type="submission" date="2016-10" db="EMBL/GenBank/DDBJ databases">
        <authorList>
            <person name="de Groot N.N."/>
        </authorList>
    </citation>
    <scope>NUCLEOTIDE SEQUENCE [LARGE SCALE GENOMIC DNA]</scope>
    <source>
        <strain evidence="2 3">CGMCC 1.9156</strain>
    </source>
</reference>
<organism evidence="2 3">
    <name type="scientific">Sunxiuqinia elliptica</name>
    <dbReference type="NCBI Taxonomy" id="655355"/>
    <lineage>
        <taxon>Bacteria</taxon>
        <taxon>Pseudomonadati</taxon>
        <taxon>Bacteroidota</taxon>
        <taxon>Bacteroidia</taxon>
        <taxon>Marinilabiliales</taxon>
        <taxon>Prolixibacteraceae</taxon>
        <taxon>Sunxiuqinia</taxon>
    </lineage>
</organism>
<dbReference type="CDD" id="cd10931">
    <property type="entry name" value="CE4_u7"/>
    <property type="match status" value="1"/>
</dbReference>
<dbReference type="STRING" id="655355.SAMN05216283_101607"/>
<dbReference type="EMBL" id="FONW01000001">
    <property type="protein sequence ID" value="SFE63277.1"/>
    <property type="molecule type" value="Genomic_DNA"/>
</dbReference>
<evidence type="ECO:0000313" key="3">
    <source>
        <dbReference type="Proteomes" id="UP000198964"/>
    </source>
</evidence>
<evidence type="ECO:0000259" key="1">
    <source>
        <dbReference type="Pfam" id="PF23019"/>
    </source>
</evidence>